<evidence type="ECO:0000313" key="3">
    <source>
        <dbReference type="Proteomes" id="UP001146019"/>
    </source>
</evidence>
<keyword evidence="1" id="KW-0472">Membrane</keyword>
<feature type="transmembrane region" description="Helical" evidence="1">
    <location>
        <begin position="68"/>
        <end position="83"/>
    </location>
</feature>
<keyword evidence="3" id="KW-1185">Reference proteome</keyword>
<proteinExistence type="predicted"/>
<protein>
    <submittedName>
        <fullName evidence="2">Uncharacterized protein</fullName>
    </submittedName>
</protein>
<gene>
    <name evidence="2" type="ORF">OSH00_00685</name>
</gene>
<sequence length="88" mass="10144">MSHLLIPIFTILLALVTAAILTFVFSIGAPKGWNRQLVFQDNFFLFIAIAASEMAYKDYSYNPDPIDVMWILGVVYLVVYRMPKWKIL</sequence>
<organism evidence="2 3">
    <name type="scientific">Acinetobacter nematophilus</name>
    <dbReference type="NCBI Taxonomy" id="2994642"/>
    <lineage>
        <taxon>Bacteria</taxon>
        <taxon>Pseudomonadati</taxon>
        <taxon>Pseudomonadota</taxon>
        <taxon>Gammaproteobacteria</taxon>
        <taxon>Moraxellales</taxon>
        <taxon>Moraxellaceae</taxon>
        <taxon>Acinetobacter</taxon>
    </lineage>
</organism>
<reference evidence="2" key="1">
    <citation type="submission" date="2022-11" db="EMBL/GenBank/DDBJ databases">
        <title>Biodiversity and phylogenetic relationships of bacteria.</title>
        <authorList>
            <person name="Machado R.A.R."/>
            <person name="Bhat A."/>
            <person name="Loulou A."/>
            <person name="Kallel S."/>
        </authorList>
    </citation>
    <scope>NUCLEOTIDE SEQUENCE</scope>
    <source>
        <strain evidence="2">A-IN1</strain>
    </source>
</reference>
<accession>A0A9X3DPT1</accession>
<dbReference type="RefSeq" id="WP_266128816.1">
    <property type="nucleotide sequence ID" value="NZ_JAPKMY010000001.1"/>
</dbReference>
<dbReference type="EMBL" id="JAPKMY010000001">
    <property type="protein sequence ID" value="MCX5466264.1"/>
    <property type="molecule type" value="Genomic_DNA"/>
</dbReference>
<evidence type="ECO:0000313" key="2">
    <source>
        <dbReference type="EMBL" id="MCX5466264.1"/>
    </source>
</evidence>
<name>A0A9X3DPT1_9GAMM</name>
<dbReference type="Proteomes" id="UP001146019">
    <property type="component" value="Unassembled WGS sequence"/>
</dbReference>
<dbReference type="AlphaFoldDB" id="A0A9X3DPT1"/>
<feature type="transmembrane region" description="Helical" evidence="1">
    <location>
        <begin position="6"/>
        <end position="25"/>
    </location>
</feature>
<keyword evidence="1" id="KW-0812">Transmembrane</keyword>
<evidence type="ECO:0000256" key="1">
    <source>
        <dbReference type="SAM" id="Phobius"/>
    </source>
</evidence>
<comment type="caution">
    <text evidence="2">The sequence shown here is derived from an EMBL/GenBank/DDBJ whole genome shotgun (WGS) entry which is preliminary data.</text>
</comment>
<keyword evidence="1" id="KW-1133">Transmembrane helix</keyword>